<organism evidence="1">
    <name type="scientific">uncultured Synechococcales cyanobacterium</name>
    <dbReference type="NCBI Taxonomy" id="1936017"/>
    <lineage>
        <taxon>Bacteria</taxon>
        <taxon>Bacillati</taxon>
        <taxon>Cyanobacteriota</taxon>
        <taxon>Cyanophyceae</taxon>
        <taxon>Synechococcales</taxon>
        <taxon>environmental samples</taxon>
    </lineage>
</organism>
<accession>A0A6J4V9I0</accession>
<name>A0A6J4V9I0_9CYAN</name>
<dbReference type="AlphaFoldDB" id="A0A6J4V9I0"/>
<reference evidence="1" key="1">
    <citation type="submission" date="2020-02" db="EMBL/GenBank/DDBJ databases">
        <authorList>
            <person name="Meier V. D."/>
        </authorList>
    </citation>
    <scope>NUCLEOTIDE SEQUENCE</scope>
    <source>
        <strain evidence="1">AVDCRST_MAG81</strain>
    </source>
</reference>
<proteinExistence type="predicted"/>
<gene>
    <name evidence="1" type="ORF">AVDCRST_MAG81-2991</name>
</gene>
<protein>
    <submittedName>
        <fullName evidence="1">Uncharacterized protein</fullName>
    </submittedName>
</protein>
<dbReference type="EMBL" id="CADCWO010000103">
    <property type="protein sequence ID" value="CAA9572833.1"/>
    <property type="molecule type" value="Genomic_DNA"/>
</dbReference>
<evidence type="ECO:0000313" key="1">
    <source>
        <dbReference type="EMBL" id="CAA9572833.1"/>
    </source>
</evidence>
<sequence>MVERSQPLEHFLKRLLRCCATTNNGSLEAQVEGLISSLLA</sequence>